<dbReference type="AlphaFoldDB" id="A0A6A4PUK2"/>
<organism evidence="1 2">
    <name type="scientific">Lupinus albus</name>
    <name type="common">White lupine</name>
    <name type="synonym">Lupinus termis</name>
    <dbReference type="NCBI Taxonomy" id="3870"/>
    <lineage>
        <taxon>Eukaryota</taxon>
        <taxon>Viridiplantae</taxon>
        <taxon>Streptophyta</taxon>
        <taxon>Embryophyta</taxon>
        <taxon>Tracheophyta</taxon>
        <taxon>Spermatophyta</taxon>
        <taxon>Magnoliopsida</taxon>
        <taxon>eudicotyledons</taxon>
        <taxon>Gunneridae</taxon>
        <taxon>Pentapetalae</taxon>
        <taxon>rosids</taxon>
        <taxon>fabids</taxon>
        <taxon>Fabales</taxon>
        <taxon>Fabaceae</taxon>
        <taxon>Papilionoideae</taxon>
        <taxon>50 kb inversion clade</taxon>
        <taxon>genistoids sensu lato</taxon>
        <taxon>core genistoids</taxon>
        <taxon>Genisteae</taxon>
        <taxon>Lupinus</taxon>
    </lineage>
</organism>
<keyword evidence="2" id="KW-1185">Reference proteome</keyword>
<sequence>MPKHAFQLGFQTRFKLRTLRPPVHLQFGVRAKPGQFFKLGRIISHRHVSLLQLQKLHFLLPLRISREVLMKKFRLECTPRNQLSLRFHLAPTKFPPVLGLLHKHISGIRQLLSLRTVHGPEDPLHALDPLNGSIRSKSPVELSVVLLQNSSKPRYSTGPGGTRGCELRLGAGF</sequence>
<dbReference type="Proteomes" id="UP000447434">
    <property type="component" value="Chromosome 10"/>
</dbReference>
<gene>
    <name evidence="1" type="ORF">Lalb_Chr10g0094311</name>
</gene>
<proteinExistence type="predicted"/>
<comment type="caution">
    <text evidence="1">The sequence shown here is derived from an EMBL/GenBank/DDBJ whole genome shotgun (WGS) entry which is preliminary data.</text>
</comment>
<dbReference type="EMBL" id="WOCE01000010">
    <property type="protein sequence ID" value="KAE9605160.1"/>
    <property type="molecule type" value="Genomic_DNA"/>
</dbReference>
<accession>A0A6A4PUK2</accession>
<name>A0A6A4PUK2_LUPAL</name>
<reference evidence="2" key="1">
    <citation type="journal article" date="2020" name="Nat. Commun.">
        <title>Genome sequence of the cluster root forming white lupin.</title>
        <authorList>
            <person name="Hufnagel B."/>
            <person name="Marques A."/>
            <person name="Soriano A."/>
            <person name="Marques L."/>
            <person name="Divol F."/>
            <person name="Doumas P."/>
            <person name="Sallet E."/>
            <person name="Mancinotti D."/>
            <person name="Carrere S."/>
            <person name="Marande W."/>
            <person name="Arribat S."/>
            <person name="Keller J."/>
            <person name="Huneau C."/>
            <person name="Blein T."/>
            <person name="Aime D."/>
            <person name="Laguerre M."/>
            <person name="Taylor J."/>
            <person name="Schubert V."/>
            <person name="Nelson M."/>
            <person name="Geu-Flores F."/>
            <person name="Crespi M."/>
            <person name="Gallardo-Guerrero K."/>
            <person name="Delaux P.-M."/>
            <person name="Salse J."/>
            <person name="Berges H."/>
            <person name="Guyot R."/>
            <person name="Gouzy J."/>
            <person name="Peret B."/>
        </authorList>
    </citation>
    <scope>NUCLEOTIDE SEQUENCE [LARGE SCALE GENOMIC DNA]</scope>
    <source>
        <strain evidence="2">cv. Amiga</strain>
    </source>
</reference>
<protein>
    <submittedName>
        <fullName evidence="1">Uncharacterized protein</fullName>
    </submittedName>
</protein>
<evidence type="ECO:0000313" key="2">
    <source>
        <dbReference type="Proteomes" id="UP000447434"/>
    </source>
</evidence>
<evidence type="ECO:0000313" key="1">
    <source>
        <dbReference type="EMBL" id="KAE9605160.1"/>
    </source>
</evidence>